<evidence type="ECO:0000313" key="4">
    <source>
        <dbReference type="EMBL" id="MBB4764371.1"/>
    </source>
</evidence>
<feature type="domain" description="Carbohydrate kinase PfkB" evidence="3">
    <location>
        <begin position="37"/>
        <end position="275"/>
    </location>
</feature>
<evidence type="ECO:0000256" key="1">
    <source>
        <dbReference type="ARBA" id="ARBA00022679"/>
    </source>
</evidence>
<dbReference type="AlphaFoldDB" id="A0A7W7I166"/>
<organism evidence="4 5">
    <name type="scientific">Actinoplanes digitatis</name>
    <dbReference type="NCBI Taxonomy" id="1868"/>
    <lineage>
        <taxon>Bacteria</taxon>
        <taxon>Bacillati</taxon>
        <taxon>Actinomycetota</taxon>
        <taxon>Actinomycetes</taxon>
        <taxon>Micromonosporales</taxon>
        <taxon>Micromonosporaceae</taxon>
        <taxon>Actinoplanes</taxon>
    </lineage>
</organism>
<keyword evidence="5" id="KW-1185">Reference proteome</keyword>
<proteinExistence type="predicted"/>
<dbReference type="RefSeq" id="WP_184995569.1">
    <property type="nucleotide sequence ID" value="NZ_BOMK01000027.1"/>
</dbReference>
<reference evidence="4 5" key="1">
    <citation type="submission" date="2020-08" db="EMBL/GenBank/DDBJ databases">
        <title>Sequencing the genomes of 1000 actinobacteria strains.</title>
        <authorList>
            <person name="Klenk H.-P."/>
        </authorList>
    </citation>
    <scope>NUCLEOTIDE SEQUENCE [LARGE SCALE GENOMIC DNA]</scope>
    <source>
        <strain evidence="4 5">DSM 43149</strain>
    </source>
</reference>
<dbReference type="Proteomes" id="UP000578112">
    <property type="component" value="Unassembled WGS sequence"/>
</dbReference>
<dbReference type="SUPFAM" id="SSF53613">
    <property type="entry name" value="Ribokinase-like"/>
    <property type="match status" value="1"/>
</dbReference>
<comment type="caution">
    <text evidence="4">The sequence shown here is derived from an EMBL/GenBank/DDBJ whole genome shotgun (WGS) entry which is preliminary data.</text>
</comment>
<keyword evidence="2 4" id="KW-0418">Kinase</keyword>
<dbReference type="PANTHER" id="PTHR10584">
    <property type="entry name" value="SUGAR KINASE"/>
    <property type="match status" value="1"/>
</dbReference>
<dbReference type="PROSITE" id="PS00584">
    <property type="entry name" value="PFKB_KINASES_2"/>
    <property type="match status" value="1"/>
</dbReference>
<name>A0A7W7I166_9ACTN</name>
<accession>A0A7W7I166</accession>
<dbReference type="GO" id="GO:0005829">
    <property type="term" value="C:cytosol"/>
    <property type="evidence" value="ECO:0007669"/>
    <property type="project" value="TreeGrafter"/>
</dbReference>
<gene>
    <name evidence="4" type="ORF">BJ971_004927</name>
</gene>
<dbReference type="InterPro" id="IPR002173">
    <property type="entry name" value="Carboh/pur_kinase_PfkB_CS"/>
</dbReference>
<dbReference type="Gene3D" id="3.40.1190.20">
    <property type="match status" value="1"/>
</dbReference>
<dbReference type="EMBL" id="JACHNH010000001">
    <property type="protein sequence ID" value="MBB4764371.1"/>
    <property type="molecule type" value="Genomic_DNA"/>
</dbReference>
<keyword evidence="1" id="KW-0808">Transferase</keyword>
<dbReference type="InterPro" id="IPR029056">
    <property type="entry name" value="Ribokinase-like"/>
</dbReference>
<evidence type="ECO:0000256" key="2">
    <source>
        <dbReference type="ARBA" id="ARBA00022777"/>
    </source>
</evidence>
<protein>
    <submittedName>
        <fullName evidence="4">Sugar/nucleoside kinase (Ribokinase family)</fullName>
    </submittedName>
</protein>
<evidence type="ECO:0000313" key="5">
    <source>
        <dbReference type="Proteomes" id="UP000578112"/>
    </source>
</evidence>
<dbReference type="Pfam" id="PF00294">
    <property type="entry name" value="PfkB"/>
    <property type="match status" value="1"/>
</dbReference>
<dbReference type="PANTHER" id="PTHR10584:SF166">
    <property type="entry name" value="RIBOKINASE"/>
    <property type="match status" value="1"/>
</dbReference>
<dbReference type="GO" id="GO:0016301">
    <property type="term" value="F:kinase activity"/>
    <property type="evidence" value="ECO:0007669"/>
    <property type="project" value="UniProtKB-KW"/>
</dbReference>
<dbReference type="InterPro" id="IPR011611">
    <property type="entry name" value="PfkB_dom"/>
</dbReference>
<sequence length="292" mass="30783">MPRVLVAGPASWNLIVHVADLPLPEPHALFARSHYDSLGGTSAGKALNLARLGVPVTLITLVGDDETGARITAELRAPGIDLVVIPSANGSERHVNLMDARGQRLSVYLTLPAAAHDVAVEPGLIDAADLVVADLADHSRPFLRAAREAGKPVWCDLHDYDGASEFHREFRDAADYLFLSGDRLADPEAFLRERVAAGSRLAVCTLGARGAIACDSDGRIIRVPATPAGEVADTNGAGDAFFAGFLAAYLGGEPLTECLRQASRAGAMAVRTLDLTAATLTPELLRTRTPLV</sequence>
<evidence type="ECO:0000259" key="3">
    <source>
        <dbReference type="Pfam" id="PF00294"/>
    </source>
</evidence>